<dbReference type="GO" id="GO:0000178">
    <property type="term" value="C:exosome (RNase complex)"/>
    <property type="evidence" value="ECO:0007669"/>
    <property type="project" value="UniProtKB-KW"/>
</dbReference>
<comment type="subunit">
    <text evidence="20">Component of the RNA exosome core complex (Exo-9), composed of EXOSC1, EXOSC2, EXOSC3, EXOSC4, EXOSC5, EXOSC6, EXOSC7, EXOSC8 and EXOSC9; within the complex interacts with EXOSC2, EXOSC7 and EXOSC9. The catalytically inactive RNA exosome core complex (Exo-9) associates with the catalytic subunit EXOSC10/RRP6. Exo-9 may associate with DIS3 to form the nucleolar exosome complex, or DIS3L to form the cytoplasmic exosome complex. Exo-9 is formed by a hexameric base ring consisting of the heterodimers EXOSC4-EXOSC9, EXOSC5-EXOSC8 and EXOSC6-EXOSC7, and a cap ring consisting of EXOSC1, EXOSC2 and EXOSC3. The RNA exosome complex associates with cofactors C1D/RRP47, MPHOSPH6/MPP6 and MTREX/MTR4. Interacts with DDX60. Interacts with DIS3; the interaction is direct.</text>
</comment>
<keyword evidence="33" id="KW-1185">Reference proteome</keyword>
<comment type="subcellular location">
    <subcellularLocation>
        <location evidence="2">Cytoplasm</location>
    </subcellularLocation>
    <subcellularLocation>
        <location evidence="1">Endoplasmic reticulum membrane</location>
        <topology evidence="1">Multi-pass membrane protein</topology>
    </subcellularLocation>
    <subcellularLocation>
        <location evidence="3">Nucleus</location>
        <location evidence="3">Nucleolus</location>
    </subcellularLocation>
    <subcellularLocation>
        <location evidence="4">Nucleus</location>
        <location evidence="4">Nucleoplasm</location>
    </subcellularLocation>
</comment>
<comment type="subunit">
    <text evidence="26">Heteropentamer. Part of the GPI-anchor transamidase complex, consisting of PIGK, PIGT, PIGS, PIGU and GAA1. Interacts with PIGK.</text>
</comment>
<dbReference type="OrthoDB" id="445301at2759"/>
<dbReference type="InterPro" id="IPR020568">
    <property type="entry name" value="Ribosomal_Su5_D2-typ_SF"/>
</dbReference>
<feature type="transmembrane region" description="Helical" evidence="29">
    <location>
        <begin position="833"/>
        <end position="855"/>
    </location>
</feature>
<dbReference type="GO" id="GO:0016255">
    <property type="term" value="P:attachment of GPI anchor to protein"/>
    <property type="evidence" value="ECO:0007669"/>
    <property type="project" value="TreeGrafter"/>
</dbReference>
<keyword evidence="18" id="KW-0325">Glycoprotein</keyword>
<evidence type="ECO:0000256" key="11">
    <source>
        <dbReference type="ARBA" id="ARBA00022824"/>
    </source>
</evidence>
<keyword evidence="13" id="KW-0694">RNA-binding</keyword>
<evidence type="ECO:0000256" key="3">
    <source>
        <dbReference type="ARBA" id="ARBA00004604"/>
    </source>
</evidence>
<evidence type="ECO:0000256" key="1">
    <source>
        <dbReference type="ARBA" id="ARBA00004477"/>
    </source>
</evidence>
<evidence type="ECO:0000256" key="8">
    <source>
        <dbReference type="ARBA" id="ARBA00022502"/>
    </source>
</evidence>
<dbReference type="SUPFAM" id="SSF54211">
    <property type="entry name" value="Ribosomal protein S5 domain 2-like"/>
    <property type="match status" value="1"/>
</dbReference>
<dbReference type="InterPro" id="IPR015847">
    <property type="entry name" value="ExoRNase_PH_dom2"/>
</dbReference>
<dbReference type="GO" id="GO:0006364">
    <property type="term" value="P:rRNA processing"/>
    <property type="evidence" value="ECO:0007669"/>
    <property type="project" value="UniProtKB-KW"/>
</dbReference>
<feature type="transmembrane region" description="Helical" evidence="29">
    <location>
        <begin position="889"/>
        <end position="911"/>
    </location>
</feature>
<dbReference type="PANTHER" id="PTHR13304">
    <property type="entry name" value="GLYCOSYLPHOSPHATIDYLINOSITOL ANCHOR ATTACHMENT 1 PROTEIN"/>
    <property type="match status" value="1"/>
</dbReference>
<evidence type="ECO:0000256" key="29">
    <source>
        <dbReference type="SAM" id="Phobius"/>
    </source>
</evidence>
<dbReference type="SUPFAM" id="SSF53187">
    <property type="entry name" value="Zn-dependent exopeptidases"/>
    <property type="match status" value="1"/>
</dbReference>
<keyword evidence="9" id="KW-0698">rRNA processing</keyword>
<keyword evidence="7" id="KW-0963">Cytoplasm</keyword>
<keyword evidence="17" id="KW-1015">Disulfide bond</keyword>
<feature type="domain" description="Exoribonuclease phosphorolytic" evidence="31">
    <location>
        <begin position="155"/>
        <end position="219"/>
    </location>
</feature>
<evidence type="ECO:0000256" key="5">
    <source>
        <dbReference type="ARBA" id="ARBA00004687"/>
    </source>
</evidence>
<accession>A0A9Q1EE25</accession>
<keyword evidence="16 29" id="KW-0472">Membrane</keyword>
<comment type="similarity">
    <text evidence="6">Belongs to the RNase PH family.</text>
</comment>
<keyword evidence="11" id="KW-0256">Endoplasmic reticulum</keyword>
<dbReference type="Gene3D" id="3.40.630.10">
    <property type="entry name" value="Zn peptidases"/>
    <property type="match status" value="1"/>
</dbReference>
<evidence type="ECO:0000313" key="33">
    <source>
        <dbReference type="Proteomes" id="UP001152622"/>
    </source>
</evidence>
<feature type="transmembrane region" description="Helical" evidence="29">
    <location>
        <begin position="714"/>
        <end position="733"/>
    </location>
</feature>
<keyword evidence="19" id="KW-0539">Nucleus</keyword>
<keyword evidence="12" id="KW-0271">Exosome</keyword>
<evidence type="ECO:0000256" key="27">
    <source>
        <dbReference type="ARBA" id="ARBA00093619"/>
    </source>
</evidence>
<comment type="pathway">
    <text evidence="5">Glycolipid biosynthesis; glycosylphosphatidylinositol-anchor biosynthesis.</text>
</comment>
<evidence type="ECO:0000256" key="18">
    <source>
        <dbReference type="ARBA" id="ARBA00023180"/>
    </source>
</evidence>
<name>A0A9Q1EE25_SYNKA</name>
<evidence type="ECO:0000256" key="12">
    <source>
        <dbReference type="ARBA" id="ARBA00022835"/>
    </source>
</evidence>
<dbReference type="FunFam" id="3.40.630.10:FF:000047">
    <property type="entry name" value="Glycosylphosphatidylinositol anchor attachment 1 protein"/>
    <property type="match status" value="1"/>
</dbReference>
<evidence type="ECO:0000256" key="21">
    <source>
        <dbReference type="ARBA" id="ARBA00069902"/>
    </source>
</evidence>
<feature type="transmembrane region" description="Helical" evidence="29">
    <location>
        <begin position="793"/>
        <end position="826"/>
    </location>
</feature>
<dbReference type="EMBL" id="JAINUF010000019">
    <property type="protein sequence ID" value="KAJ8337068.1"/>
    <property type="molecule type" value="Genomic_DNA"/>
</dbReference>
<comment type="caution">
    <text evidence="32">The sequence shown here is derived from an EMBL/GenBank/DDBJ whole genome shotgun (WGS) entry which is preliminary data.</text>
</comment>
<dbReference type="SUPFAM" id="SSF55666">
    <property type="entry name" value="Ribonuclease PH domain 2-like"/>
    <property type="match status" value="1"/>
</dbReference>
<evidence type="ECO:0000259" key="30">
    <source>
        <dbReference type="Pfam" id="PF01138"/>
    </source>
</evidence>
<evidence type="ECO:0000256" key="4">
    <source>
        <dbReference type="ARBA" id="ARBA00004642"/>
    </source>
</evidence>
<evidence type="ECO:0000256" key="9">
    <source>
        <dbReference type="ARBA" id="ARBA00022552"/>
    </source>
</evidence>
<dbReference type="GO" id="GO:0005654">
    <property type="term" value="C:nucleoplasm"/>
    <property type="evidence" value="ECO:0007669"/>
    <property type="project" value="UniProtKB-SubCell"/>
</dbReference>
<evidence type="ECO:0000256" key="23">
    <source>
        <dbReference type="ARBA" id="ARBA00083563"/>
    </source>
</evidence>
<dbReference type="FunFam" id="3.30.230.70:FF:000010">
    <property type="entry name" value="Exosome complex component RRP41"/>
    <property type="match status" value="1"/>
</dbReference>
<reference evidence="32" key="1">
    <citation type="journal article" date="2023" name="Science">
        <title>Genome structures resolve the early diversification of teleost fishes.</title>
        <authorList>
            <person name="Parey E."/>
            <person name="Louis A."/>
            <person name="Montfort J."/>
            <person name="Bouchez O."/>
            <person name="Roques C."/>
            <person name="Iampietro C."/>
            <person name="Lluch J."/>
            <person name="Castinel A."/>
            <person name="Donnadieu C."/>
            <person name="Desvignes T."/>
            <person name="Floi Bucao C."/>
            <person name="Jouanno E."/>
            <person name="Wen M."/>
            <person name="Mejri S."/>
            <person name="Dirks R."/>
            <person name="Jansen H."/>
            <person name="Henkel C."/>
            <person name="Chen W.J."/>
            <person name="Zahm M."/>
            <person name="Cabau C."/>
            <person name="Klopp C."/>
            <person name="Thompson A.W."/>
            <person name="Robinson-Rechavi M."/>
            <person name="Braasch I."/>
            <person name="Lecointre G."/>
            <person name="Bobe J."/>
            <person name="Postlethwait J.H."/>
            <person name="Berthelot C."/>
            <person name="Roest Crollius H."/>
            <person name="Guiguen Y."/>
        </authorList>
    </citation>
    <scope>NUCLEOTIDE SEQUENCE</scope>
    <source>
        <strain evidence="32">WJC10195</strain>
    </source>
</reference>
<evidence type="ECO:0000256" key="17">
    <source>
        <dbReference type="ARBA" id="ARBA00023157"/>
    </source>
</evidence>
<dbReference type="Gene3D" id="3.30.230.70">
    <property type="entry name" value="GHMP Kinase, N-terminal domain"/>
    <property type="match status" value="1"/>
</dbReference>
<evidence type="ECO:0000259" key="31">
    <source>
        <dbReference type="Pfam" id="PF03725"/>
    </source>
</evidence>
<evidence type="ECO:0000256" key="13">
    <source>
        <dbReference type="ARBA" id="ARBA00022884"/>
    </source>
</evidence>
<dbReference type="CDD" id="cd11370">
    <property type="entry name" value="RNase_PH_RRP41"/>
    <property type="match status" value="1"/>
</dbReference>
<dbReference type="InterPro" id="IPR001247">
    <property type="entry name" value="ExoRNase_PH_dom1"/>
</dbReference>
<gene>
    <name evidence="32" type="ORF">SKAU_G00382880</name>
</gene>
<dbReference type="InterPro" id="IPR036345">
    <property type="entry name" value="ExoRNase_PH_dom2_sf"/>
</dbReference>
<evidence type="ECO:0000256" key="24">
    <source>
        <dbReference type="ARBA" id="ARBA00083629"/>
    </source>
</evidence>
<dbReference type="InterPro" id="IPR007246">
    <property type="entry name" value="Gaa1"/>
</dbReference>
<evidence type="ECO:0000256" key="7">
    <source>
        <dbReference type="ARBA" id="ARBA00022490"/>
    </source>
</evidence>
<evidence type="ECO:0000256" key="2">
    <source>
        <dbReference type="ARBA" id="ARBA00004496"/>
    </source>
</evidence>
<dbReference type="Proteomes" id="UP001152622">
    <property type="component" value="Chromosome 19"/>
</dbReference>
<comment type="function">
    <text evidence="25">Component of the glycosylphosphatidylinositol-anchor (GPI-anchor) transamidase (GPI-T) complex that catalyzes the formation of the linkage between a proprotein and a GPI-anchor and participates in GPI anchored protein biosynthesis. Binds GPI-anchor.</text>
</comment>
<feature type="transmembrane region" description="Helical" evidence="29">
    <location>
        <begin position="660"/>
        <end position="679"/>
    </location>
</feature>
<keyword evidence="8" id="KW-0337">GPI-anchor biosynthesis</keyword>
<dbReference type="GO" id="GO:0005730">
    <property type="term" value="C:nucleolus"/>
    <property type="evidence" value="ECO:0007669"/>
    <property type="project" value="UniProtKB-SubCell"/>
</dbReference>
<evidence type="ECO:0000256" key="26">
    <source>
        <dbReference type="ARBA" id="ARBA00093557"/>
    </source>
</evidence>
<evidence type="ECO:0000256" key="14">
    <source>
        <dbReference type="ARBA" id="ARBA00022989"/>
    </source>
</evidence>
<dbReference type="GO" id="GO:0042765">
    <property type="term" value="C:GPI-anchor transamidase complex"/>
    <property type="evidence" value="ECO:0007669"/>
    <property type="project" value="InterPro"/>
</dbReference>
<evidence type="ECO:0000256" key="28">
    <source>
        <dbReference type="ARBA" id="ARBA00093661"/>
    </source>
</evidence>
<dbReference type="GO" id="GO:0006506">
    <property type="term" value="P:GPI anchor biosynthetic process"/>
    <property type="evidence" value="ECO:0007669"/>
    <property type="project" value="UniProtKB-KW"/>
</dbReference>
<dbReference type="PANTHER" id="PTHR13304:SF0">
    <property type="entry name" value="GLYCOSYLPHOSPHATIDYLINOSITOL ANCHOR ATTACHMENT 1 PROTEIN"/>
    <property type="match status" value="1"/>
</dbReference>
<dbReference type="Pfam" id="PF03725">
    <property type="entry name" value="RNase_PH_C"/>
    <property type="match status" value="1"/>
</dbReference>
<evidence type="ECO:0000256" key="22">
    <source>
        <dbReference type="ARBA" id="ARBA00077929"/>
    </source>
</evidence>
<evidence type="ECO:0000256" key="15">
    <source>
        <dbReference type="ARBA" id="ARBA00022990"/>
    </source>
</evidence>
<evidence type="ECO:0000256" key="20">
    <source>
        <dbReference type="ARBA" id="ARBA00065651"/>
    </source>
</evidence>
<proteinExistence type="inferred from homology"/>
<dbReference type="GO" id="GO:0003723">
    <property type="term" value="F:RNA binding"/>
    <property type="evidence" value="ECO:0007669"/>
    <property type="project" value="UniProtKB-KW"/>
</dbReference>
<dbReference type="InterPro" id="IPR027408">
    <property type="entry name" value="PNPase/RNase_PH_dom_sf"/>
</dbReference>
<keyword evidence="14 29" id="KW-1133">Transmembrane helix</keyword>
<protein>
    <recommendedName>
        <fullName evidence="21">Exosome complex component RRP41</fullName>
    </recommendedName>
    <alternativeName>
        <fullName evidence="24">Exosome component 4</fullName>
    </alternativeName>
    <alternativeName>
        <fullName evidence="23">GAA1 protein homolog</fullName>
    </alternativeName>
    <alternativeName>
        <fullName evidence="27">GPI-anchor transamidase component GPAA1</fullName>
    </alternativeName>
    <alternativeName>
        <fullName evidence="28">Glycosylphosphatidylinositol anchor attachment 1 protein</fullName>
    </alternativeName>
    <alternativeName>
        <fullName evidence="22">Ribosomal RNA-processing protein 41</fullName>
    </alternativeName>
</protein>
<keyword evidence="15" id="KW-0007">Acetylation</keyword>
<feature type="domain" description="Exoribonuclease phosphorolytic" evidence="30">
    <location>
        <begin position="21"/>
        <end position="152"/>
    </location>
</feature>
<organism evidence="32 33">
    <name type="scientific">Synaphobranchus kaupii</name>
    <name type="common">Kaup's arrowtooth eel</name>
    <dbReference type="NCBI Taxonomy" id="118154"/>
    <lineage>
        <taxon>Eukaryota</taxon>
        <taxon>Metazoa</taxon>
        <taxon>Chordata</taxon>
        <taxon>Craniata</taxon>
        <taxon>Vertebrata</taxon>
        <taxon>Euteleostomi</taxon>
        <taxon>Actinopterygii</taxon>
        <taxon>Neopterygii</taxon>
        <taxon>Teleostei</taxon>
        <taxon>Anguilliformes</taxon>
        <taxon>Synaphobranchidae</taxon>
        <taxon>Synaphobranchus</taxon>
    </lineage>
</organism>
<evidence type="ECO:0000256" key="25">
    <source>
        <dbReference type="ARBA" id="ARBA00093336"/>
    </source>
</evidence>
<dbReference type="Pfam" id="PF01138">
    <property type="entry name" value="RNase_PH"/>
    <property type="match status" value="1"/>
</dbReference>
<dbReference type="AlphaFoldDB" id="A0A9Q1EE25"/>
<keyword evidence="10 29" id="KW-0812">Transmembrane</keyword>
<evidence type="ECO:0000256" key="6">
    <source>
        <dbReference type="ARBA" id="ARBA00006678"/>
    </source>
</evidence>
<dbReference type="Pfam" id="PF04114">
    <property type="entry name" value="Gaa1"/>
    <property type="match status" value="1"/>
</dbReference>
<evidence type="ECO:0000256" key="10">
    <source>
        <dbReference type="ARBA" id="ARBA00022692"/>
    </source>
</evidence>
<evidence type="ECO:0000256" key="19">
    <source>
        <dbReference type="ARBA" id="ARBA00023242"/>
    </source>
</evidence>
<evidence type="ECO:0000313" key="32">
    <source>
        <dbReference type="EMBL" id="KAJ8337068.1"/>
    </source>
</evidence>
<evidence type="ECO:0000256" key="16">
    <source>
        <dbReference type="ARBA" id="ARBA00023136"/>
    </source>
</evidence>
<sequence length="912" mass="100747">MAGLELLSDQGYRLDGRKPSELRKVQARMGVFAQADGSAYIEQGNTKALAVVYGPHEVRGSRSKTLHDRAVINCQYSMATFSTAERKRRPHGDRKSSEMSLHLKQTFEAAVLTQLYPRSQIDIYVKILQSDGGNYSACVNAATLAVIDAGIPMRDYVCACSAGFVEDTPLADLSHVEESGGGTSLALALLPRGGQIALLQMDARLHQDHLDTLIEAAMTACKGLSDVLDSVVRQHLQEWVRGVTVPAGNQEQEHWLHLLHLLQSWVFSASPCISVEKAPALHLLRKASEMGLLSDPNRRRALTNLLTRLNTPLCVVCYLAGVAWFMGLAFEPFTLRTYMSENAMGSTMVEEKFGSGERALATAREFAAHKKKAEGMPVDWLVKAMQSRGLEVFTQSFSRTLPFPDENKERYMVRGTNVYGILRAPRGPRTESLVLSAPCSPDNNNNQAVGLLLGLAQYFRGQIYWAKDIIFLVNEHDLIGMQAWLEGYHHTNTTGMSWTPLHGRAGSIQAALCLELSTDVVTSLDLVLEGLNGQLPNLDLANLFYAFCQKIGVLCTIQGKLQRNDWDSSSGYNHAVQTMLLMVLKQASGRPWGDHGLFLRYHIEAVSIRGINSFRQYKTDATTIGKLLEGMFRKLNNLLERLHQSYFFYLLPSLSRFVSIGYYMPAFGLLTLILLLRVSSKKSVHALDLWVQLGTLSTGMEDGLAEGEQASSTGVLSVLTPLVISHLTGMALYMLPVLSQETAVEHFPVSETEAVVLTAIAIYTAGLALPHNTHRVLSGEGTEQGWRVLKLVAVLYMAVLLGCTALINFSLGFILALTLVPVAAFVTPHVPRVLSACVMVALSPGFTLLYCVFIYQELQEAPVSLLEGWNIYLSVISQGILDHSLYGSLVYPLLSLFVYPCWLLLWNILFWK</sequence>